<dbReference type="SUPFAM" id="SSF63825">
    <property type="entry name" value="YWTD domain"/>
    <property type="match status" value="1"/>
</dbReference>
<keyword evidence="2" id="KW-1185">Reference proteome</keyword>
<evidence type="ECO:0008006" key="3">
    <source>
        <dbReference type="Google" id="ProtNLM"/>
    </source>
</evidence>
<comment type="caution">
    <text evidence="1">The sequence shown here is derived from an EMBL/GenBank/DDBJ whole genome shotgun (WGS) entry which is preliminary data.</text>
</comment>
<dbReference type="EMBL" id="NOXV01000059">
    <property type="protein sequence ID" value="OYQ48940.1"/>
    <property type="molecule type" value="Genomic_DNA"/>
</dbReference>
<dbReference type="OrthoDB" id="1521841at2"/>
<gene>
    <name evidence="1" type="ORF">CHU92_00540</name>
</gene>
<sequence>MLLSCSEDATTTTGDGTGGSLAVFALKGNYLYTVDYNMLNVFSLSNTAQPVKVNEVFVGLNIETLFSFGEYLYIGSRNGMFIYSLDNPEQPQLMSAVQHFTACDPVVSNGDYSYVTLHSNTLCGNNINLLQVYNTANPQNPQLLHQRILTFPKGLGLYNNYLFVCDDEIKVLNVENPAQPFLVASINNLCFDVIIKDNDLFAIGSSGVYRYRLNPEDITDITLLSQVLF</sequence>
<dbReference type="Proteomes" id="UP000216605">
    <property type="component" value="Unassembled WGS sequence"/>
</dbReference>
<dbReference type="InterPro" id="IPR013211">
    <property type="entry name" value="LVIVD"/>
</dbReference>
<organism evidence="1 2">
    <name type="scientific">Flavobacterium cyanobacteriorum</name>
    <dbReference type="NCBI Taxonomy" id="2022802"/>
    <lineage>
        <taxon>Bacteria</taxon>
        <taxon>Pseudomonadati</taxon>
        <taxon>Bacteroidota</taxon>
        <taxon>Flavobacteriia</taxon>
        <taxon>Flavobacteriales</taxon>
        <taxon>Flavobacteriaceae</taxon>
        <taxon>Flavobacterium</taxon>
    </lineage>
</organism>
<reference evidence="1 2" key="1">
    <citation type="submission" date="2017-07" db="EMBL/GenBank/DDBJ databases">
        <title>Flavobacterium cyanobacteriorum sp. nov., isolated from cyanobacterial aggregates in a eutrophic lake.</title>
        <authorList>
            <person name="Cai H."/>
        </authorList>
    </citation>
    <scope>NUCLEOTIDE SEQUENCE [LARGE SCALE GENOMIC DNA]</scope>
    <source>
        <strain evidence="1 2">TH021</strain>
    </source>
</reference>
<evidence type="ECO:0000313" key="2">
    <source>
        <dbReference type="Proteomes" id="UP000216605"/>
    </source>
</evidence>
<protein>
    <recommendedName>
        <fullName evidence="3">LVIVD repeat-containing protein</fullName>
    </recommendedName>
</protein>
<proteinExistence type="predicted"/>
<name>A0A256A776_9FLAO</name>
<dbReference type="AlphaFoldDB" id="A0A256A776"/>
<dbReference type="Pfam" id="PF08309">
    <property type="entry name" value="LVIVD"/>
    <property type="match status" value="3"/>
</dbReference>
<accession>A0A256A776</accession>
<evidence type="ECO:0000313" key="1">
    <source>
        <dbReference type="EMBL" id="OYQ48940.1"/>
    </source>
</evidence>